<organism evidence="2">
    <name type="scientific">mine drainage metagenome</name>
    <dbReference type="NCBI Taxonomy" id="410659"/>
    <lineage>
        <taxon>unclassified sequences</taxon>
        <taxon>metagenomes</taxon>
        <taxon>ecological metagenomes</taxon>
    </lineage>
</organism>
<reference evidence="2" key="1">
    <citation type="submission" date="2016-10" db="EMBL/GenBank/DDBJ databases">
        <title>Sequence of Gallionella enrichment culture.</title>
        <authorList>
            <person name="Poehlein A."/>
            <person name="Muehling M."/>
            <person name="Daniel R."/>
        </authorList>
    </citation>
    <scope>NUCLEOTIDE SEQUENCE</scope>
</reference>
<evidence type="ECO:0000313" key="2">
    <source>
        <dbReference type="EMBL" id="OIQ64926.1"/>
    </source>
</evidence>
<keyword evidence="1" id="KW-1133">Transmembrane helix</keyword>
<protein>
    <submittedName>
        <fullName evidence="2">Uncharacterized protein</fullName>
    </submittedName>
</protein>
<evidence type="ECO:0000256" key="1">
    <source>
        <dbReference type="SAM" id="Phobius"/>
    </source>
</evidence>
<keyword evidence="1" id="KW-0812">Transmembrane</keyword>
<proteinExistence type="predicted"/>
<comment type="caution">
    <text evidence="2">The sequence shown here is derived from an EMBL/GenBank/DDBJ whole genome shotgun (WGS) entry which is preliminary data.</text>
</comment>
<dbReference type="AlphaFoldDB" id="A0A1J5P1E9"/>
<feature type="transmembrane region" description="Helical" evidence="1">
    <location>
        <begin position="6"/>
        <end position="27"/>
    </location>
</feature>
<accession>A0A1J5P1E9</accession>
<name>A0A1J5P1E9_9ZZZZ</name>
<gene>
    <name evidence="2" type="ORF">GALL_535210</name>
</gene>
<dbReference type="EMBL" id="MLJW01007729">
    <property type="protein sequence ID" value="OIQ64926.1"/>
    <property type="molecule type" value="Genomic_DNA"/>
</dbReference>
<sequence length="50" mass="5506">MIQPIAISAAVPMPYSSAPIIAAMMISRPVRKPPSVRSVIRSRRLFIART</sequence>
<keyword evidence="1" id="KW-0472">Membrane</keyword>